<evidence type="ECO:0000256" key="2">
    <source>
        <dbReference type="ARBA" id="ARBA00012035"/>
    </source>
</evidence>
<dbReference type="EC" id="2.7.1.15" evidence="2 12"/>
<feature type="domain" description="Carbohydrate kinase PfkB" evidence="13">
    <location>
        <begin position="23"/>
        <end position="309"/>
    </location>
</feature>
<evidence type="ECO:0000256" key="11">
    <source>
        <dbReference type="ARBA" id="ARBA00023277"/>
    </source>
</evidence>
<evidence type="ECO:0000313" key="14">
    <source>
        <dbReference type="EMBL" id="EHR63963.1"/>
    </source>
</evidence>
<comment type="subcellular location">
    <subcellularLocation>
        <location evidence="12">Cytoplasm</location>
    </subcellularLocation>
</comment>
<evidence type="ECO:0000256" key="8">
    <source>
        <dbReference type="ARBA" id="ARBA00022840"/>
    </source>
</evidence>
<dbReference type="InterPro" id="IPR029056">
    <property type="entry name" value="Ribokinase-like"/>
</dbReference>
<keyword evidence="8 12" id="KW-0067">ATP-binding</keyword>
<keyword evidence="7 12" id="KW-0418">Kinase</keyword>
<feature type="binding site" evidence="12">
    <location>
        <position position="297"/>
    </location>
    <ligand>
        <name>K(+)</name>
        <dbReference type="ChEBI" id="CHEBI:29103"/>
    </ligand>
</feature>
<dbReference type="PROSITE" id="PS00584">
    <property type="entry name" value="PFKB_KINASES_2"/>
    <property type="match status" value="1"/>
</dbReference>
<dbReference type="GO" id="GO:0046872">
    <property type="term" value="F:metal ion binding"/>
    <property type="evidence" value="ECO:0007669"/>
    <property type="project" value="UniProtKB-KW"/>
</dbReference>
<feature type="binding site" evidence="12">
    <location>
        <position position="267"/>
    </location>
    <ligand>
        <name>substrate</name>
    </ligand>
</feature>
<comment type="similarity">
    <text evidence="1">Belongs to the carbohydrate kinase pfkB family.</text>
</comment>
<evidence type="ECO:0000256" key="6">
    <source>
        <dbReference type="ARBA" id="ARBA00022741"/>
    </source>
</evidence>
<dbReference type="Gene3D" id="3.40.1190.20">
    <property type="match status" value="1"/>
</dbReference>
<comment type="subunit">
    <text evidence="12">Homodimer.</text>
</comment>
<keyword evidence="9 12" id="KW-0460">Magnesium</keyword>
<dbReference type="InterPro" id="IPR011877">
    <property type="entry name" value="Ribokinase"/>
</dbReference>
<dbReference type="HAMAP" id="MF_01987">
    <property type="entry name" value="Ribokinase"/>
    <property type="match status" value="1"/>
</dbReference>
<dbReference type="PRINTS" id="PR00990">
    <property type="entry name" value="RIBOKINASE"/>
</dbReference>
<feature type="binding site" evidence="12">
    <location>
        <begin position="31"/>
        <end position="33"/>
    </location>
    <ligand>
        <name>substrate</name>
    </ligand>
</feature>
<comment type="function">
    <text evidence="12">Catalyzes the phosphorylation of ribose at O-5 in a reaction requiring ATP and magnesium. The resulting D-ribose-5-phosphate can then be used either for sythesis of nucleotides, histidine, and tryptophan, or as a component of the pentose phosphate pathway.</text>
</comment>
<feature type="binding site" evidence="12">
    <location>
        <begin position="59"/>
        <end position="63"/>
    </location>
    <ligand>
        <name>substrate</name>
    </ligand>
</feature>
<organism evidence="14 15">
    <name type="scientific">Saccharomonospora cyanea NA-134</name>
    <dbReference type="NCBI Taxonomy" id="882082"/>
    <lineage>
        <taxon>Bacteria</taxon>
        <taxon>Bacillati</taxon>
        <taxon>Actinomycetota</taxon>
        <taxon>Actinomycetes</taxon>
        <taxon>Pseudonocardiales</taxon>
        <taxon>Pseudonocardiaceae</taxon>
        <taxon>Saccharomonospora</taxon>
    </lineage>
</organism>
<dbReference type="InterPro" id="IPR011611">
    <property type="entry name" value="PfkB_dom"/>
</dbReference>
<dbReference type="STRING" id="882082.SaccyDRAFT_5169"/>
<feature type="binding site" evidence="12">
    <location>
        <position position="156"/>
    </location>
    <ligand>
        <name>substrate</name>
    </ligand>
</feature>
<keyword evidence="10 12" id="KW-0630">Potassium</keyword>
<keyword evidence="12" id="KW-0963">Cytoplasm</keyword>
<comment type="caution">
    <text evidence="12">Lacks conserved residue(s) required for the propagation of feature annotation.</text>
</comment>
<evidence type="ECO:0000256" key="1">
    <source>
        <dbReference type="ARBA" id="ARBA00005380"/>
    </source>
</evidence>
<feature type="binding site" evidence="12">
    <location>
        <position position="306"/>
    </location>
    <ligand>
        <name>K(+)</name>
        <dbReference type="ChEBI" id="CHEBI:29103"/>
    </ligand>
</feature>
<dbReference type="HOGENOM" id="CLU_027634_2_1_11"/>
<proteinExistence type="inferred from homology"/>
<dbReference type="InterPro" id="IPR002139">
    <property type="entry name" value="Ribo/fructo_kinase"/>
</dbReference>
<feature type="binding site" evidence="12">
    <location>
        <begin position="235"/>
        <end position="240"/>
    </location>
    <ligand>
        <name>ATP</name>
        <dbReference type="ChEBI" id="CHEBI:30616"/>
    </ligand>
</feature>
<keyword evidence="4 12" id="KW-0808">Transferase</keyword>
<keyword evidence="5 12" id="KW-0479">Metal-binding</keyword>
<dbReference type="eggNOG" id="COG0524">
    <property type="taxonomic scope" value="Bacteria"/>
</dbReference>
<dbReference type="InterPro" id="IPR002173">
    <property type="entry name" value="Carboh/pur_kinase_PfkB_CS"/>
</dbReference>
<protein>
    <recommendedName>
        <fullName evidence="3 12">Ribokinase</fullName>
        <shortName evidence="12">RK</shortName>
        <ecNumber evidence="2 12">2.7.1.15</ecNumber>
    </recommendedName>
</protein>
<comment type="activity regulation">
    <text evidence="12">Activated by a monovalent cation that binds near, but not in, the active site. The most likely occupant of the site in vivo is potassium. Ion binding induces a conformational change that may alter substrate affinity.</text>
</comment>
<evidence type="ECO:0000256" key="7">
    <source>
        <dbReference type="ARBA" id="ARBA00022777"/>
    </source>
</evidence>
<dbReference type="GO" id="GO:0005829">
    <property type="term" value="C:cytosol"/>
    <property type="evidence" value="ECO:0007669"/>
    <property type="project" value="TreeGrafter"/>
</dbReference>
<evidence type="ECO:0000256" key="5">
    <source>
        <dbReference type="ARBA" id="ARBA00022723"/>
    </source>
</evidence>
<reference evidence="14 15" key="1">
    <citation type="submission" date="2011-11" db="EMBL/GenBank/DDBJ databases">
        <title>The Noncontiguous Finished sequence of Saccharomonospora cyanea NA-134.</title>
        <authorList>
            <consortium name="US DOE Joint Genome Institute"/>
            <person name="Lucas S."/>
            <person name="Han J."/>
            <person name="Lapidus A."/>
            <person name="Cheng J.-F."/>
            <person name="Goodwin L."/>
            <person name="Pitluck S."/>
            <person name="Peters L."/>
            <person name="Ovchinnikova G."/>
            <person name="Lu M."/>
            <person name="Detter J.C."/>
            <person name="Han C."/>
            <person name="Tapia R."/>
            <person name="Land M."/>
            <person name="Hauser L."/>
            <person name="Kyrpides N."/>
            <person name="Ivanova N."/>
            <person name="Pagani I."/>
            <person name="Brambilla E.-M."/>
            <person name="Klenk H.-P."/>
            <person name="Woyke T."/>
        </authorList>
    </citation>
    <scope>NUCLEOTIDE SEQUENCE [LARGE SCALE GENOMIC DNA]</scope>
    <source>
        <strain evidence="14 15">NA-134</strain>
    </source>
</reference>
<dbReference type="GO" id="GO:0005524">
    <property type="term" value="F:ATP binding"/>
    <property type="evidence" value="ECO:0007669"/>
    <property type="project" value="UniProtKB-UniRule"/>
</dbReference>
<feature type="binding site" evidence="12">
    <location>
        <begin position="266"/>
        <end position="267"/>
    </location>
    <ligand>
        <name>ATP</name>
        <dbReference type="ChEBI" id="CHEBI:30616"/>
    </ligand>
</feature>
<name>H5XLC3_9PSEU</name>
<evidence type="ECO:0000313" key="15">
    <source>
        <dbReference type="Proteomes" id="UP000002791"/>
    </source>
</evidence>
<comment type="catalytic activity">
    <reaction evidence="12">
        <text>D-ribose + ATP = D-ribose 5-phosphate + ADP + H(+)</text>
        <dbReference type="Rhea" id="RHEA:13697"/>
        <dbReference type="ChEBI" id="CHEBI:15378"/>
        <dbReference type="ChEBI" id="CHEBI:30616"/>
        <dbReference type="ChEBI" id="CHEBI:47013"/>
        <dbReference type="ChEBI" id="CHEBI:78346"/>
        <dbReference type="ChEBI" id="CHEBI:456216"/>
        <dbReference type="EC" id="2.7.1.15"/>
    </reaction>
</comment>
<dbReference type="GO" id="GO:0004747">
    <property type="term" value="F:ribokinase activity"/>
    <property type="evidence" value="ECO:0007669"/>
    <property type="project" value="UniProtKB-UniRule"/>
</dbReference>
<dbReference type="AlphaFoldDB" id="H5XLC3"/>
<feature type="binding site" evidence="12">
    <location>
        <position position="300"/>
    </location>
    <ligand>
        <name>K(+)</name>
        <dbReference type="ChEBI" id="CHEBI:29103"/>
    </ligand>
</feature>
<feature type="binding site" evidence="12">
    <location>
        <position position="263"/>
    </location>
    <ligand>
        <name>K(+)</name>
        <dbReference type="ChEBI" id="CHEBI:29103"/>
    </ligand>
</feature>
<comment type="cofactor">
    <cofactor evidence="12">
        <name>Mg(2+)</name>
        <dbReference type="ChEBI" id="CHEBI:18420"/>
    </cofactor>
    <text evidence="12">Requires a divalent cation, most likely magnesium in vivo, as an electrophilic catalyst to aid phosphoryl group transfer. It is the chelate of the metal and the nucleotide that is the actual substrate.</text>
</comment>
<feature type="active site" description="Proton acceptor" evidence="12">
    <location>
        <position position="267"/>
    </location>
</feature>
<keyword evidence="11 12" id="KW-0119">Carbohydrate metabolism</keyword>
<evidence type="ECO:0000256" key="4">
    <source>
        <dbReference type="ARBA" id="ARBA00022679"/>
    </source>
</evidence>
<dbReference type="CDD" id="cd01174">
    <property type="entry name" value="ribokinase"/>
    <property type="match status" value="1"/>
</dbReference>
<feature type="binding site" evidence="12">
    <location>
        <position position="261"/>
    </location>
    <ligand>
        <name>K(+)</name>
        <dbReference type="ChEBI" id="CHEBI:29103"/>
    </ligand>
</feature>
<dbReference type="UniPathway" id="UPA00916">
    <property type="reaction ID" value="UER00889"/>
</dbReference>
<keyword evidence="15" id="KW-1185">Reference proteome</keyword>
<accession>H5XLC3</accession>
<evidence type="ECO:0000256" key="10">
    <source>
        <dbReference type="ARBA" id="ARBA00022958"/>
    </source>
</evidence>
<evidence type="ECO:0000259" key="13">
    <source>
        <dbReference type="Pfam" id="PF00294"/>
    </source>
</evidence>
<keyword evidence="6 12" id="KW-0547">Nucleotide-binding</keyword>
<dbReference type="EMBL" id="CM001440">
    <property type="protein sequence ID" value="EHR63963.1"/>
    <property type="molecule type" value="Genomic_DNA"/>
</dbReference>
<dbReference type="SUPFAM" id="SSF53613">
    <property type="entry name" value="Ribokinase-like"/>
    <property type="match status" value="1"/>
</dbReference>
<dbReference type="PANTHER" id="PTHR10584:SF166">
    <property type="entry name" value="RIBOKINASE"/>
    <property type="match status" value="1"/>
</dbReference>
<feature type="binding site" evidence="12">
    <location>
        <position position="200"/>
    </location>
    <ligand>
        <name>ATP</name>
        <dbReference type="ChEBI" id="CHEBI:30616"/>
    </ligand>
</feature>
<sequence length="314" mass="31100">MDDAGNVGGAAPFRGTLAGVTAQVLVVGSANADLVVAADRRPAGGETVLGGDTEILPGGKGANTAVAAARLGADVALLGAVGDDAHGSLLLDSLRKSGVRTDLVRVVPRPTGLAFITVTPDGENSILVSPGANRALRPEDVTSALPGAEVMVVSMEIPLATVEHAVNTAAAAGTRTILNLSPVASVPEPTLAVVDLLLVNQHEAAWLLGGSEDTAVRTSELPGLLDLGPRGAVVTSGARGAVVVEADGLTEVPSPSVDVVDTTGAGDAFAGALATALSGGAALTDAVEQAVRVAAFSVTRRGAQPSYPTVAELR</sequence>
<comment type="pathway">
    <text evidence="12">Carbohydrate metabolism; D-ribose degradation; D-ribose 5-phosphate from beta-D-ribopyranose: step 2/2.</text>
</comment>
<evidence type="ECO:0000256" key="3">
    <source>
        <dbReference type="ARBA" id="ARBA00016943"/>
    </source>
</evidence>
<dbReference type="PANTHER" id="PTHR10584">
    <property type="entry name" value="SUGAR KINASE"/>
    <property type="match status" value="1"/>
</dbReference>
<comment type="similarity">
    <text evidence="12">Belongs to the carbohydrate kinase PfkB family. Ribokinase subfamily.</text>
</comment>
<evidence type="ECO:0000256" key="12">
    <source>
        <dbReference type="HAMAP-Rule" id="MF_01987"/>
    </source>
</evidence>
<dbReference type="Pfam" id="PF00294">
    <property type="entry name" value="PfkB"/>
    <property type="match status" value="1"/>
</dbReference>
<feature type="binding site" evidence="12">
    <location>
        <position position="302"/>
    </location>
    <ligand>
        <name>K(+)</name>
        <dbReference type="ChEBI" id="CHEBI:29103"/>
    </ligand>
</feature>
<dbReference type="GO" id="GO:0019303">
    <property type="term" value="P:D-ribose catabolic process"/>
    <property type="evidence" value="ECO:0007669"/>
    <property type="project" value="UniProtKB-UniRule"/>
</dbReference>
<dbReference type="Proteomes" id="UP000002791">
    <property type="component" value="Chromosome"/>
</dbReference>
<evidence type="ECO:0000256" key="9">
    <source>
        <dbReference type="ARBA" id="ARBA00022842"/>
    </source>
</evidence>
<gene>
    <name evidence="12" type="primary">rbsK</name>
    <name evidence="14" type="ORF">SaccyDRAFT_5169</name>
</gene>